<reference evidence="2 3" key="1">
    <citation type="submission" date="2022-04" db="EMBL/GenBank/DDBJ databases">
        <title>Halobacillus sp. isolated from saltern.</title>
        <authorList>
            <person name="Won M."/>
            <person name="Lee C.-M."/>
            <person name="Woen H.-Y."/>
            <person name="Kwon S.-W."/>
        </authorList>
    </citation>
    <scope>NUCLEOTIDE SEQUENCE [LARGE SCALE GENOMIC DNA]</scope>
    <source>
        <strain evidence="2 3">SSBR10-3</strain>
    </source>
</reference>
<feature type="domain" description="SnoaL-like" evidence="1">
    <location>
        <begin position="64"/>
        <end position="152"/>
    </location>
</feature>
<sequence length="166" mass="18292">MNRKAALGNDPGFFHAASRGAMLYNRVIKGVNGKGGRMEDTLKVICTEDCGNAPRKQLLKDVKTAWAKKDTSFVLAYLAEDIHWEIPGKNSIHGKDPFALELEKQDQNTITELHLQTIITHGKTAAVNGTITEQNGKQLAFCDVFHFTSAGKKAPIKEIISYVLPL</sequence>
<dbReference type="Gene3D" id="3.10.450.50">
    <property type="match status" value="1"/>
</dbReference>
<dbReference type="Pfam" id="PF12680">
    <property type="entry name" value="SnoaL_2"/>
    <property type="match status" value="1"/>
</dbReference>
<dbReference type="InterPro" id="IPR037401">
    <property type="entry name" value="SnoaL-like"/>
</dbReference>
<organism evidence="2 3">
    <name type="scientific">Halobacillus salinarum</name>
    <dbReference type="NCBI Taxonomy" id="2932257"/>
    <lineage>
        <taxon>Bacteria</taxon>
        <taxon>Bacillati</taxon>
        <taxon>Bacillota</taxon>
        <taxon>Bacilli</taxon>
        <taxon>Bacillales</taxon>
        <taxon>Bacillaceae</taxon>
        <taxon>Halobacillus</taxon>
    </lineage>
</organism>
<dbReference type="InterPro" id="IPR032710">
    <property type="entry name" value="NTF2-like_dom_sf"/>
</dbReference>
<name>A0ABY4EM49_9BACI</name>
<keyword evidence="3" id="KW-1185">Reference proteome</keyword>
<evidence type="ECO:0000313" key="3">
    <source>
        <dbReference type="Proteomes" id="UP000831787"/>
    </source>
</evidence>
<evidence type="ECO:0000313" key="2">
    <source>
        <dbReference type="EMBL" id="UOQ44729.1"/>
    </source>
</evidence>
<accession>A0ABY4EM49</accession>
<gene>
    <name evidence="2" type="ORF">MUN89_01850</name>
</gene>
<evidence type="ECO:0000259" key="1">
    <source>
        <dbReference type="Pfam" id="PF12680"/>
    </source>
</evidence>
<dbReference type="SUPFAM" id="SSF54427">
    <property type="entry name" value="NTF2-like"/>
    <property type="match status" value="1"/>
</dbReference>
<dbReference type="RefSeq" id="WP_244710921.1">
    <property type="nucleotide sequence ID" value="NZ_CP095073.1"/>
</dbReference>
<dbReference type="EMBL" id="CP095073">
    <property type="protein sequence ID" value="UOQ44729.1"/>
    <property type="molecule type" value="Genomic_DNA"/>
</dbReference>
<protein>
    <submittedName>
        <fullName evidence="2">Nuclear transport factor 2 family protein</fullName>
    </submittedName>
</protein>
<proteinExistence type="predicted"/>
<dbReference type="Proteomes" id="UP000831787">
    <property type="component" value="Chromosome"/>
</dbReference>